<proteinExistence type="predicted"/>
<comment type="caution">
    <text evidence="1">The sequence shown here is derived from an EMBL/GenBank/DDBJ whole genome shotgun (WGS) entry which is preliminary data.</text>
</comment>
<sequence length="301" mass="33231">MTIINRHLHISLGGDFMNAKQTYQLVALDLDGTLLNSEGKISNENKAAIRKAAKQGVSFAIATGRPYCGLPINVMDELGIHYAITTNGAGIYKIPDKECLFEQCMPADLVLDILKQLLQLEIHMDLFIHGDAYTPAQCRETLAKITVLPPSLKKYITSTRKCLPDILAFIQENQFPVQKLTLNFMTNPDGTYIDREQTIQILNQYPEINFLSGGYGNLEFAYAGITKAKGLSFLCKRLNIPLERTIACGDSENDLDIIKAAGLGVAMANAPEDIRRQADAVTLSNDDHGVAVILDKYQLLL</sequence>
<dbReference type="EMBL" id="SRYA01000046">
    <property type="protein sequence ID" value="TGY92639.1"/>
    <property type="molecule type" value="Genomic_DNA"/>
</dbReference>
<evidence type="ECO:0000313" key="2">
    <source>
        <dbReference type="Proteomes" id="UP000304953"/>
    </source>
</evidence>
<accession>A0AC61RRT4</accession>
<keyword evidence="2" id="KW-1185">Reference proteome</keyword>
<gene>
    <name evidence="1" type="ORF">E5329_19090</name>
</gene>
<dbReference type="Proteomes" id="UP000304953">
    <property type="component" value="Unassembled WGS sequence"/>
</dbReference>
<evidence type="ECO:0000313" key="1">
    <source>
        <dbReference type="EMBL" id="TGY92639.1"/>
    </source>
</evidence>
<organism evidence="1 2">
    <name type="scientific">Petralouisia muris</name>
    <dbReference type="NCBI Taxonomy" id="3032872"/>
    <lineage>
        <taxon>Bacteria</taxon>
        <taxon>Bacillati</taxon>
        <taxon>Bacillota</taxon>
        <taxon>Clostridia</taxon>
        <taxon>Lachnospirales</taxon>
        <taxon>Lachnospiraceae</taxon>
        <taxon>Petralouisia</taxon>
    </lineage>
</organism>
<protein>
    <submittedName>
        <fullName evidence="1">HAD family phosphatase</fullName>
    </submittedName>
</protein>
<reference evidence="1" key="1">
    <citation type="submission" date="2019-04" db="EMBL/GenBank/DDBJ databases">
        <title>Microbes associate with the intestines of laboratory mice.</title>
        <authorList>
            <person name="Navarre W."/>
            <person name="Wong E."/>
            <person name="Huang K."/>
            <person name="Tropini C."/>
            <person name="Ng K."/>
            <person name="Yu B."/>
        </authorList>
    </citation>
    <scope>NUCLEOTIDE SEQUENCE</scope>
    <source>
        <strain evidence="1">NM01_1-7b</strain>
    </source>
</reference>
<name>A0AC61RRT4_9FIRM</name>